<dbReference type="EMBL" id="QNRR01000002">
    <property type="protein sequence ID" value="RBP46089.1"/>
    <property type="molecule type" value="Genomic_DNA"/>
</dbReference>
<proteinExistence type="predicted"/>
<name>A0A366HS54_9BACT</name>
<comment type="caution">
    <text evidence="1">The sequence shown here is derived from an EMBL/GenBank/DDBJ whole genome shotgun (WGS) entry which is preliminary data.</text>
</comment>
<gene>
    <name evidence="1" type="ORF">DES53_102475</name>
</gene>
<evidence type="ECO:0000313" key="1">
    <source>
        <dbReference type="EMBL" id="RBP46089.1"/>
    </source>
</evidence>
<accession>A0A366HS54</accession>
<reference evidence="1 2" key="1">
    <citation type="submission" date="2018-06" db="EMBL/GenBank/DDBJ databases">
        <title>Genomic Encyclopedia of Type Strains, Phase IV (KMG-IV): sequencing the most valuable type-strain genomes for metagenomic binning, comparative biology and taxonomic classification.</title>
        <authorList>
            <person name="Goeker M."/>
        </authorList>
    </citation>
    <scope>NUCLEOTIDE SEQUENCE [LARGE SCALE GENOMIC DNA]</scope>
    <source>
        <strain evidence="1 2">DSM 25532</strain>
    </source>
</reference>
<sequence>MGYIAALNRNDNGEFLRKLAVKIDDKSPERWLTIEEVEKRLK</sequence>
<protein>
    <submittedName>
        <fullName evidence="1">Uncharacterized protein</fullName>
    </submittedName>
</protein>
<organism evidence="1 2">
    <name type="scientific">Roseimicrobium gellanilyticum</name>
    <dbReference type="NCBI Taxonomy" id="748857"/>
    <lineage>
        <taxon>Bacteria</taxon>
        <taxon>Pseudomonadati</taxon>
        <taxon>Verrucomicrobiota</taxon>
        <taxon>Verrucomicrobiia</taxon>
        <taxon>Verrucomicrobiales</taxon>
        <taxon>Verrucomicrobiaceae</taxon>
        <taxon>Roseimicrobium</taxon>
    </lineage>
</organism>
<keyword evidence="2" id="KW-1185">Reference proteome</keyword>
<dbReference type="AlphaFoldDB" id="A0A366HS54"/>
<evidence type="ECO:0000313" key="2">
    <source>
        <dbReference type="Proteomes" id="UP000253426"/>
    </source>
</evidence>
<dbReference type="Proteomes" id="UP000253426">
    <property type="component" value="Unassembled WGS sequence"/>
</dbReference>